<dbReference type="AlphaFoldDB" id="A0A1Y2GW41"/>
<evidence type="ECO:0000313" key="2">
    <source>
        <dbReference type="EMBL" id="ORZ24818.1"/>
    </source>
</evidence>
<name>A0A1Y2GW41_9FUNG</name>
<dbReference type="EMBL" id="MCFF01000008">
    <property type="protein sequence ID" value="ORZ24818.1"/>
    <property type="molecule type" value="Genomic_DNA"/>
</dbReference>
<keyword evidence="1" id="KW-0812">Transmembrane</keyword>
<gene>
    <name evidence="2" type="ORF">BCR41DRAFT_234146</name>
</gene>
<accession>A0A1Y2GW41</accession>
<comment type="caution">
    <text evidence="2">The sequence shown here is derived from an EMBL/GenBank/DDBJ whole genome shotgun (WGS) entry which is preliminary data.</text>
</comment>
<dbReference type="InParanoid" id="A0A1Y2GW41"/>
<keyword evidence="1" id="KW-0472">Membrane</keyword>
<proteinExistence type="predicted"/>
<dbReference type="Proteomes" id="UP000193648">
    <property type="component" value="Unassembled WGS sequence"/>
</dbReference>
<keyword evidence="3" id="KW-1185">Reference proteome</keyword>
<sequence>MSIGVKKEASDCLSLFFPFLIVSYFYIPHHAYFFFYTSRTIYAFSRKCRLF</sequence>
<feature type="transmembrane region" description="Helical" evidence="1">
    <location>
        <begin position="12"/>
        <end position="35"/>
    </location>
</feature>
<evidence type="ECO:0000256" key="1">
    <source>
        <dbReference type="SAM" id="Phobius"/>
    </source>
</evidence>
<dbReference type="RefSeq" id="XP_021883799.1">
    <property type="nucleotide sequence ID" value="XM_022020093.1"/>
</dbReference>
<organism evidence="2 3">
    <name type="scientific">Lobosporangium transversale</name>
    <dbReference type="NCBI Taxonomy" id="64571"/>
    <lineage>
        <taxon>Eukaryota</taxon>
        <taxon>Fungi</taxon>
        <taxon>Fungi incertae sedis</taxon>
        <taxon>Mucoromycota</taxon>
        <taxon>Mortierellomycotina</taxon>
        <taxon>Mortierellomycetes</taxon>
        <taxon>Mortierellales</taxon>
        <taxon>Mortierellaceae</taxon>
        <taxon>Lobosporangium</taxon>
    </lineage>
</organism>
<keyword evidence="1" id="KW-1133">Transmembrane helix</keyword>
<evidence type="ECO:0000313" key="3">
    <source>
        <dbReference type="Proteomes" id="UP000193648"/>
    </source>
</evidence>
<reference evidence="2 3" key="1">
    <citation type="submission" date="2016-07" db="EMBL/GenBank/DDBJ databases">
        <title>Pervasive Adenine N6-methylation of Active Genes in Fungi.</title>
        <authorList>
            <consortium name="DOE Joint Genome Institute"/>
            <person name="Mondo S.J."/>
            <person name="Dannebaum R.O."/>
            <person name="Kuo R.C."/>
            <person name="Labutti K."/>
            <person name="Haridas S."/>
            <person name="Kuo A."/>
            <person name="Salamov A."/>
            <person name="Ahrendt S.R."/>
            <person name="Lipzen A."/>
            <person name="Sullivan W."/>
            <person name="Andreopoulos W.B."/>
            <person name="Clum A."/>
            <person name="Lindquist E."/>
            <person name="Daum C."/>
            <person name="Ramamoorthy G.K."/>
            <person name="Gryganskyi A."/>
            <person name="Culley D."/>
            <person name="Magnuson J.K."/>
            <person name="James T.Y."/>
            <person name="O'Malley M.A."/>
            <person name="Stajich J.E."/>
            <person name="Spatafora J.W."/>
            <person name="Visel A."/>
            <person name="Grigoriev I.V."/>
        </authorList>
    </citation>
    <scope>NUCLEOTIDE SEQUENCE [LARGE SCALE GENOMIC DNA]</scope>
    <source>
        <strain evidence="2 3">NRRL 3116</strain>
    </source>
</reference>
<dbReference type="GeneID" id="33561937"/>
<protein>
    <submittedName>
        <fullName evidence="2">Uncharacterized protein</fullName>
    </submittedName>
</protein>